<dbReference type="Gene3D" id="1.10.510.10">
    <property type="entry name" value="Transferase(Phosphotransferase) domain 1"/>
    <property type="match status" value="1"/>
</dbReference>
<evidence type="ECO:0000256" key="1">
    <source>
        <dbReference type="ARBA" id="ARBA00022527"/>
    </source>
</evidence>
<accession>A0A106C3I8</accession>
<dbReference type="InterPro" id="IPR001932">
    <property type="entry name" value="PPM-type_phosphatase-like_dom"/>
</dbReference>
<reference evidence="9 10" key="1">
    <citation type="submission" date="2016-01" db="EMBL/GenBank/DDBJ databases">
        <title>Draft genome of the antarctic isolate Shewanella frigidimarina Ag06-30.</title>
        <authorList>
            <person name="Parmeciano Di Noto G."/>
            <person name="Vazquez S."/>
            <person name="Mac Cormack W."/>
            <person name="Iriarte A."/>
            <person name="Quiroga C."/>
        </authorList>
    </citation>
    <scope>NUCLEOTIDE SEQUENCE [LARGE SCALE GENOMIC DNA]</scope>
    <source>
        <strain evidence="9 10">Ag06-30</strain>
    </source>
</reference>
<sequence length="575" mass="65916">MAVTEFDIDVAYESHAGVKGINEDATDLLLPKDNYLQRVKGYAFVVADGVSSAEAGRDASHIAVERFLVEYYQTPDTWSVSKSGEQVLSAINLRLFRKSHQYKNEHKGYLTTLSILVLKGHKGYFFHVGDSRIYLLRDKKLTLLTQDHCASIEKDKTFLTRAVGMDNKLHIDFSSFALQQNDRFLLCSDGVHDFIAESELTQILSQSLPMSHLCKQLIIAAEKGNSDDNMSCLLLHIKSLPQQHIDDLNDELTRLPFPPMLKTGMKLDGYRVLSEVFASSRSHLYLVEDEDTHEQFAMKVPSKNFIDDIHYIDRFIREQWVGSRIKSEYVVNIIQHHRPRTGLYYLMEWLPGISLDKWLEQHFPISPKRAIELVKKVALALEAFHQHDAVHQDIKPANIMVLDQDKIKVVDFGSVFVAGLAELYSPIENQGVLGTATYSDPNYLQGKSPGVQGDVYSLATLCYEIFTNSLPYGKRIEDCRTMRDYDRLRYISATEQNPIIPIWFDKALEKGVKFDLNERYNTIAEFMKDLTQPNPLFLKKEPEAKQSNSLFFWKLVSGFWFITLVVVLYLFSRTT</sequence>
<dbReference type="CDD" id="cd00143">
    <property type="entry name" value="PP2Cc"/>
    <property type="match status" value="1"/>
</dbReference>
<dbReference type="GO" id="GO:0004674">
    <property type="term" value="F:protein serine/threonine kinase activity"/>
    <property type="evidence" value="ECO:0007669"/>
    <property type="project" value="UniProtKB-KW"/>
</dbReference>
<organism evidence="9">
    <name type="scientific">Shewanella frigidimarina</name>
    <dbReference type="NCBI Taxonomy" id="56812"/>
    <lineage>
        <taxon>Bacteria</taxon>
        <taxon>Pseudomonadati</taxon>
        <taxon>Pseudomonadota</taxon>
        <taxon>Gammaproteobacteria</taxon>
        <taxon>Alteromonadales</taxon>
        <taxon>Shewanellaceae</taxon>
        <taxon>Shewanella</taxon>
    </lineage>
</organism>
<dbReference type="Proteomes" id="UP000055702">
    <property type="component" value="Unassembled WGS sequence"/>
</dbReference>
<evidence type="ECO:0000256" key="5">
    <source>
        <dbReference type="ARBA" id="ARBA00022840"/>
    </source>
</evidence>
<dbReference type="SMART" id="SM00332">
    <property type="entry name" value="PP2Cc"/>
    <property type="match status" value="1"/>
</dbReference>
<evidence type="ECO:0000313" key="9">
    <source>
        <dbReference type="EMBL" id="KVX03555.1"/>
    </source>
</evidence>
<evidence type="ECO:0000256" key="2">
    <source>
        <dbReference type="ARBA" id="ARBA00022679"/>
    </source>
</evidence>
<dbReference type="Pfam" id="PF13672">
    <property type="entry name" value="PP2C_2"/>
    <property type="match status" value="1"/>
</dbReference>
<dbReference type="SUPFAM" id="SSF56112">
    <property type="entry name" value="Protein kinase-like (PK-like)"/>
    <property type="match status" value="1"/>
</dbReference>
<evidence type="ECO:0000259" key="8">
    <source>
        <dbReference type="PROSITE" id="PS51746"/>
    </source>
</evidence>
<dbReference type="RefSeq" id="WP_059744239.1">
    <property type="nucleotide sequence ID" value="NZ_LRDC01000001.1"/>
</dbReference>
<protein>
    <submittedName>
        <fullName evidence="9">Serine/threonine protein kinase</fullName>
    </submittedName>
</protein>
<feature type="transmembrane region" description="Helical" evidence="6">
    <location>
        <begin position="550"/>
        <end position="571"/>
    </location>
</feature>
<dbReference type="GO" id="GO:0005524">
    <property type="term" value="F:ATP binding"/>
    <property type="evidence" value="ECO:0007669"/>
    <property type="project" value="UniProtKB-KW"/>
</dbReference>
<dbReference type="Gene3D" id="3.60.40.10">
    <property type="entry name" value="PPM-type phosphatase domain"/>
    <property type="match status" value="1"/>
</dbReference>
<proteinExistence type="predicted"/>
<keyword evidence="3" id="KW-0547">Nucleotide-binding</keyword>
<dbReference type="InterPro" id="IPR000719">
    <property type="entry name" value="Prot_kinase_dom"/>
</dbReference>
<keyword evidence="5" id="KW-0067">ATP-binding</keyword>
<keyword evidence="6" id="KW-1133">Transmembrane helix</keyword>
<gene>
    <name evidence="9" type="ORF">AWJ07_03090</name>
</gene>
<dbReference type="Pfam" id="PF00069">
    <property type="entry name" value="Pkinase"/>
    <property type="match status" value="1"/>
</dbReference>
<dbReference type="InterPro" id="IPR036457">
    <property type="entry name" value="PPM-type-like_dom_sf"/>
</dbReference>
<comment type="caution">
    <text evidence="9">The sequence shown here is derived from an EMBL/GenBank/DDBJ whole genome shotgun (WGS) entry which is preliminary data.</text>
</comment>
<feature type="domain" description="Protein kinase" evidence="7">
    <location>
        <begin position="270"/>
        <end position="537"/>
    </location>
</feature>
<name>A0A106C3I8_SHEFR</name>
<evidence type="ECO:0000256" key="4">
    <source>
        <dbReference type="ARBA" id="ARBA00022777"/>
    </source>
</evidence>
<dbReference type="SMART" id="SM00331">
    <property type="entry name" value="PP2C_SIG"/>
    <property type="match status" value="1"/>
</dbReference>
<evidence type="ECO:0000313" key="10">
    <source>
        <dbReference type="Proteomes" id="UP000055702"/>
    </source>
</evidence>
<dbReference type="EMBL" id="LRDC01000001">
    <property type="protein sequence ID" value="KVX03555.1"/>
    <property type="molecule type" value="Genomic_DNA"/>
</dbReference>
<dbReference type="SUPFAM" id="SSF81606">
    <property type="entry name" value="PP2C-like"/>
    <property type="match status" value="1"/>
</dbReference>
<feature type="domain" description="PPM-type phosphatase" evidence="8">
    <location>
        <begin position="9"/>
        <end position="237"/>
    </location>
</feature>
<dbReference type="AlphaFoldDB" id="A0A106C3I8"/>
<dbReference type="PROSITE" id="PS50011">
    <property type="entry name" value="PROTEIN_KINASE_DOM"/>
    <property type="match status" value="1"/>
</dbReference>
<dbReference type="InterPro" id="IPR011009">
    <property type="entry name" value="Kinase-like_dom_sf"/>
</dbReference>
<dbReference type="CDD" id="cd14014">
    <property type="entry name" value="STKc_PknB_like"/>
    <property type="match status" value="1"/>
</dbReference>
<dbReference type="SMART" id="SM00220">
    <property type="entry name" value="S_TKc"/>
    <property type="match status" value="1"/>
</dbReference>
<evidence type="ECO:0000256" key="3">
    <source>
        <dbReference type="ARBA" id="ARBA00022741"/>
    </source>
</evidence>
<dbReference type="PANTHER" id="PTHR24351">
    <property type="entry name" value="RIBOSOMAL PROTEIN S6 KINASE"/>
    <property type="match status" value="1"/>
</dbReference>
<keyword evidence="6" id="KW-0472">Membrane</keyword>
<keyword evidence="4 9" id="KW-0418">Kinase</keyword>
<evidence type="ECO:0000259" key="7">
    <source>
        <dbReference type="PROSITE" id="PS50011"/>
    </source>
</evidence>
<dbReference type="PROSITE" id="PS51746">
    <property type="entry name" value="PPM_2"/>
    <property type="match status" value="1"/>
</dbReference>
<evidence type="ECO:0000256" key="6">
    <source>
        <dbReference type="SAM" id="Phobius"/>
    </source>
</evidence>
<keyword evidence="1 9" id="KW-0723">Serine/threonine-protein kinase</keyword>
<dbReference type="Gene3D" id="3.30.200.20">
    <property type="entry name" value="Phosphorylase Kinase, domain 1"/>
    <property type="match status" value="1"/>
</dbReference>
<keyword evidence="6" id="KW-0812">Transmembrane</keyword>
<keyword evidence="2" id="KW-0808">Transferase</keyword>